<dbReference type="SUPFAM" id="SSF52799">
    <property type="entry name" value="(Phosphotyrosine protein) phosphatases II"/>
    <property type="match status" value="1"/>
</dbReference>
<dbReference type="Proteomes" id="UP000307749">
    <property type="component" value="Unassembled WGS sequence"/>
</dbReference>
<name>A0A4S3KKD8_9GAMM</name>
<dbReference type="InterPro" id="IPR029021">
    <property type="entry name" value="Prot-tyrosine_phosphatase-like"/>
</dbReference>
<evidence type="ECO:0000259" key="1">
    <source>
        <dbReference type="Pfam" id="PF04273"/>
    </source>
</evidence>
<organism evidence="2 3">
    <name type="scientific">Metallibacterium scheffleri</name>
    <dbReference type="NCBI Taxonomy" id="993689"/>
    <lineage>
        <taxon>Bacteria</taxon>
        <taxon>Pseudomonadati</taxon>
        <taxon>Pseudomonadota</taxon>
        <taxon>Gammaproteobacteria</taxon>
        <taxon>Lysobacterales</taxon>
        <taxon>Rhodanobacteraceae</taxon>
        <taxon>Metallibacterium</taxon>
    </lineage>
</organism>
<dbReference type="GO" id="GO:0016787">
    <property type="term" value="F:hydrolase activity"/>
    <property type="evidence" value="ECO:0007669"/>
    <property type="project" value="InterPro"/>
</dbReference>
<dbReference type="STRING" id="993689.GCA_002077135_03351"/>
<proteinExistence type="predicted"/>
<dbReference type="InterPro" id="IPR005939">
    <property type="entry name" value="BLH_phosphatase-like"/>
</dbReference>
<sequence>MVRSMLEQIVNYRPLTPGLASSGQPDAVECAAIAAAGYQLVVNLGLHGTEYALPDEAGTVRALGMDYAQIPVVFGTPKHDDLRRFFAVMDAHRDCRIWVHCAANKRASVFVGLWLHLRCGVPVATAFAPQRDIWQPDAVWARFIADALGPPHG</sequence>
<dbReference type="EMBL" id="MWQO01000042">
    <property type="protein sequence ID" value="THD09110.1"/>
    <property type="molecule type" value="Genomic_DNA"/>
</dbReference>
<dbReference type="OrthoDB" id="270335at2"/>
<dbReference type="RefSeq" id="WP_081129777.1">
    <property type="nucleotide sequence ID" value="NZ_LDOS01000002.1"/>
</dbReference>
<reference evidence="2 3" key="1">
    <citation type="submission" date="2017-02" db="EMBL/GenBank/DDBJ databases">
        <title>Whole genome sequencing of Metallibacterium scheffleri DSM 24874 (T).</title>
        <authorList>
            <person name="Kumar S."/>
            <person name="Patil P."/>
            <person name="Patil P.B."/>
        </authorList>
    </citation>
    <scope>NUCLEOTIDE SEQUENCE [LARGE SCALE GENOMIC DNA]</scope>
    <source>
        <strain evidence="2 3">DSM 24874</strain>
    </source>
</reference>
<dbReference type="Gene3D" id="3.90.190.10">
    <property type="entry name" value="Protein tyrosine phosphatase superfamily"/>
    <property type="match status" value="1"/>
</dbReference>
<evidence type="ECO:0000313" key="2">
    <source>
        <dbReference type="EMBL" id="THD09110.1"/>
    </source>
</evidence>
<evidence type="ECO:0000313" key="3">
    <source>
        <dbReference type="Proteomes" id="UP000307749"/>
    </source>
</evidence>
<keyword evidence="3" id="KW-1185">Reference proteome</keyword>
<dbReference type="Pfam" id="PF04273">
    <property type="entry name" value="BLH_phosphatase"/>
    <property type="match status" value="1"/>
</dbReference>
<protein>
    <recommendedName>
        <fullName evidence="1">Beta-lactamase hydrolase-like protein phosphatase-like domain-containing protein</fullName>
    </recommendedName>
</protein>
<gene>
    <name evidence="2" type="ORF">B1806_12060</name>
</gene>
<accession>A0A4S3KKD8</accession>
<comment type="caution">
    <text evidence="2">The sequence shown here is derived from an EMBL/GenBank/DDBJ whole genome shotgun (WGS) entry which is preliminary data.</text>
</comment>
<dbReference type="AlphaFoldDB" id="A0A4S3KKD8"/>
<feature type="domain" description="Beta-lactamase hydrolase-like protein phosphatase-like" evidence="1">
    <location>
        <begin position="12"/>
        <end position="110"/>
    </location>
</feature>
<dbReference type="CDD" id="cd14503">
    <property type="entry name" value="PTP-bact"/>
    <property type="match status" value="1"/>
</dbReference>